<accession>B9K136</accession>
<dbReference type="Pfam" id="PF09851">
    <property type="entry name" value="SHOCT"/>
    <property type="match status" value="1"/>
</dbReference>
<dbReference type="InterPro" id="IPR018649">
    <property type="entry name" value="SHOCT"/>
</dbReference>
<dbReference type="AlphaFoldDB" id="B9K136"/>
<evidence type="ECO:0000313" key="3">
    <source>
        <dbReference type="Proteomes" id="UP000001596"/>
    </source>
</evidence>
<reference evidence="2 3" key="1">
    <citation type="journal article" date="2009" name="J. Bacteriol.">
        <title>Genome sequences of three Agrobacterium biovars help elucidate the evolution of multichromosome genomes in bacteria.</title>
        <authorList>
            <person name="Slater S.C."/>
            <person name="Goldman B.S."/>
            <person name="Goodner B."/>
            <person name="Setubal J.C."/>
            <person name="Farrand S.K."/>
            <person name="Nester E.W."/>
            <person name="Burr T.J."/>
            <person name="Banta L."/>
            <person name="Dickerman A.W."/>
            <person name="Paulsen I."/>
            <person name="Otten L."/>
            <person name="Suen G."/>
            <person name="Welch R."/>
            <person name="Almeida N.F."/>
            <person name="Arnold F."/>
            <person name="Burton O.T."/>
            <person name="Du Z."/>
            <person name="Ewing A."/>
            <person name="Godsy E."/>
            <person name="Heisel S."/>
            <person name="Houmiel K.L."/>
            <person name="Jhaveri J."/>
            <person name="Lu J."/>
            <person name="Miller N.M."/>
            <person name="Norton S."/>
            <person name="Chen Q."/>
            <person name="Phoolcharoen W."/>
            <person name="Ohlin V."/>
            <person name="Ondrusek D."/>
            <person name="Pride N."/>
            <person name="Stricklin S.L."/>
            <person name="Sun J."/>
            <person name="Wheeler C."/>
            <person name="Wilson L."/>
            <person name="Zhu H."/>
            <person name="Wood D.W."/>
        </authorList>
    </citation>
    <scope>NUCLEOTIDE SEQUENCE [LARGE SCALE GENOMIC DNA]</scope>
    <source>
        <strain evidence="3">S4 / ATCC BAA-846</strain>
    </source>
</reference>
<organism evidence="2 3">
    <name type="scientific">Allorhizobium ampelinum (strain ATCC BAA-846 / DSM 112012 / S4)</name>
    <name type="common">Agrobacterium vitis (strain S4)</name>
    <dbReference type="NCBI Taxonomy" id="311402"/>
    <lineage>
        <taxon>Bacteria</taxon>
        <taxon>Pseudomonadati</taxon>
        <taxon>Pseudomonadota</taxon>
        <taxon>Alphaproteobacteria</taxon>
        <taxon>Hyphomicrobiales</taxon>
        <taxon>Rhizobiaceae</taxon>
        <taxon>Rhizobium/Agrobacterium group</taxon>
        <taxon>Allorhizobium</taxon>
        <taxon>Allorhizobium ampelinum</taxon>
    </lineage>
</organism>
<proteinExistence type="predicted"/>
<protein>
    <recommendedName>
        <fullName evidence="1">SHOCT domain-containing protein</fullName>
    </recommendedName>
</protein>
<dbReference type="Proteomes" id="UP000001596">
    <property type="component" value="Chromosome 2"/>
</dbReference>
<sequence length="354" mass="37540">MLGRAFVLFSRDDIRLFDAPCDKRLARARHTQQLDNHGSLPIARDAVMPTLSDEGQARLSDIATRHGVSFGAVEHLLMALMAGNGYQAQFNHPDLGGMGQWSQGGMTMVGDMFNNGLKARVDNLCSDIATLLQTSDLHRPASGYASSSQSQSQGNGGFGAFSSGVSLFVPGSISAANWWPADLGFPASTGAQNNLRYAFFPSSRRLAIDIGGRTTVYDTRDHQIGGFSQQQGGDQTLSFTSQYGLVRISELDVVSPGATAPVTNVVGEAATAPLAPVMPPVATVFDDPEPAREPLASEIQAFSAGTSARPPAASPAGSDDEIFAKIEKLAALHGRGILTDKEYQDKKADLLSRL</sequence>
<dbReference type="STRING" id="311402.Avi_5465"/>
<evidence type="ECO:0000313" key="2">
    <source>
        <dbReference type="EMBL" id="ACM38584.1"/>
    </source>
</evidence>
<dbReference type="HOGENOM" id="CLU_071531_0_0_5"/>
<dbReference type="eggNOG" id="ENOG502ZA0Y">
    <property type="taxonomic scope" value="Bacteria"/>
</dbReference>
<feature type="domain" description="SHOCT" evidence="1">
    <location>
        <begin position="325"/>
        <end position="351"/>
    </location>
</feature>
<name>B9K136_ALLAM</name>
<gene>
    <name evidence="2" type="ordered locus">Avi_5465</name>
</gene>
<evidence type="ECO:0000259" key="1">
    <source>
        <dbReference type="Pfam" id="PF09851"/>
    </source>
</evidence>
<dbReference type="EMBL" id="CP000634">
    <property type="protein sequence ID" value="ACM38584.1"/>
    <property type="molecule type" value="Genomic_DNA"/>
</dbReference>
<dbReference type="KEGG" id="avi:Avi_5465"/>
<keyword evidence="3" id="KW-1185">Reference proteome</keyword>